<organism evidence="1 2">
    <name type="scientific">Nostocoides vanveenii</name>
    <dbReference type="NCBI Taxonomy" id="330835"/>
    <lineage>
        <taxon>Bacteria</taxon>
        <taxon>Bacillati</taxon>
        <taxon>Actinomycetota</taxon>
        <taxon>Actinomycetes</taxon>
        <taxon>Micrococcales</taxon>
        <taxon>Intrasporangiaceae</taxon>
        <taxon>Nostocoides</taxon>
    </lineage>
</organism>
<dbReference type="EMBL" id="BAAAPN010000105">
    <property type="protein sequence ID" value="GAA1776136.1"/>
    <property type="molecule type" value="Genomic_DNA"/>
</dbReference>
<dbReference type="InterPro" id="IPR051135">
    <property type="entry name" value="Gal/GlcNAc/GalNAc_ST"/>
</dbReference>
<evidence type="ECO:0000313" key="2">
    <source>
        <dbReference type="Proteomes" id="UP001501475"/>
    </source>
</evidence>
<name>A0ABP4XBA0_9MICO</name>
<dbReference type="RefSeq" id="WP_344069094.1">
    <property type="nucleotide sequence ID" value="NZ_BAAAPN010000105.1"/>
</dbReference>
<comment type="caution">
    <text evidence="1">The sequence shown here is derived from an EMBL/GenBank/DDBJ whole genome shotgun (WGS) entry which is preliminary data.</text>
</comment>
<dbReference type="Proteomes" id="UP001501475">
    <property type="component" value="Unassembled WGS sequence"/>
</dbReference>
<dbReference type="PANTHER" id="PTHR10704:SF44">
    <property type="entry name" value="LD35051P-RELATED"/>
    <property type="match status" value="1"/>
</dbReference>
<keyword evidence="2" id="KW-1185">Reference proteome</keyword>
<gene>
    <name evidence="1" type="ORF">GCM10009810_36490</name>
</gene>
<dbReference type="InterPro" id="IPR027417">
    <property type="entry name" value="P-loop_NTPase"/>
</dbReference>
<dbReference type="Gene3D" id="3.40.50.300">
    <property type="entry name" value="P-loop containing nucleotide triphosphate hydrolases"/>
    <property type="match status" value="1"/>
</dbReference>
<proteinExistence type="predicted"/>
<accession>A0ABP4XBA0</accession>
<dbReference type="SUPFAM" id="SSF52540">
    <property type="entry name" value="P-loop containing nucleoside triphosphate hydrolases"/>
    <property type="match status" value="1"/>
</dbReference>
<dbReference type="Pfam" id="PF13469">
    <property type="entry name" value="Sulfotransfer_3"/>
    <property type="match status" value="1"/>
</dbReference>
<reference evidence="2" key="1">
    <citation type="journal article" date="2019" name="Int. J. Syst. Evol. Microbiol.">
        <title>The Global Catalogue of Microorganisms (GCM) 10K type strain sequencing project: providing services to taxonomists for standard genome sequencing and annotation.</title>
        <authorList>
            <consortium name="The Broad Institute Genomics Platform"/>
            <consortium name="The Broad Institute Genome Sequencing Center for Infectious Disease"/>
            <person name="Wu L."/>
            <person name="Ma J."/>
        </authorList>
    </citation>
    <scope>NUCLEOTIDE SEQUENCE [LARGE SCALE GENOMIC DNA]</scope>
    <source>
        <strain evidence="2">JCM 15591</strain>
    </source>
</reference>
<protein>
    <recommendedName>
        <fullName evidence="3">Sulfotransferase</fullName>
    </recommendedName>
</protein>
<evidence type="ECO:0000313" key="1">
    <source>
        <dbReference type="EMBL" id="GAA1776136.1"/>
    </source>
</evidence>
<evidence type="ECO:0008006" key="3">
    <source>
        <dbReference type="Google" id="ProtNLM"/>
    </source>
</evidence>
<sequence>MTLPPAFILGTGRCGSTLVHELIARHPATGFVTNLDDLGIRQGNAQQLTLWRRLPAAVSEKGRARLAPSEGYRVLSREVSPMLVDPAADLTAADLTPWLAGRLHTFVEKRMAGLDSAEVFLHKFTGWPRARFLAAAFPDARFVHIVRDGRAVANSWLQMDWWKGHLGPAGWHFGELSPELDAAWSASGRSQPALAAIAWRLLVDAHEECATELGERWLTVRYEDVLEDSTTQLTAILEHIGLSYTEAFEAGIARYSLTSGRKAAYLRDLFPEQVAAMESVAGAQLARYAYDLT</sequence>
<dbReference type="PANTHER" id="PTHR10704">
    <property type="entry name" value="CARBOHYDRATE SULFOTRANSFERASE"/>
    <property type="match status" value="1"/>
</dbReference>